<dbReference type="Proteomes" id="UP001642464">
    <property type="component" value="Unassembled WGS sequence"/>
</dbReference>
<name>A0ABP0QF76_9DINO</name>
<sequence length="525" mass="59196">MEQTVSAVLSTLRSRHVTYFPIRHHSPACAWHVGRWIEDHRPGTVLVEGPPSFREFLPLLVDPQVQMPIAIYTSVVLPDGKGNSAGANRPDVARDGVRHAAYYPFCESSPELVAVRRGTAIGAEIAFIDLEFSAKVHTTHGRGENRRYTEQLVRHYGCRDFDELWDHLFESRVPALSTDLLIDELATYCVMARAMSDPRQLETDGTLAREAAMASAIREAIVRQKREDDSRPVLVVTGGFHTVVLPTVVEQGGEGTELVVHAPHRSPQWAIPFSFDRLDSLSGYASGMPHPGFYDRLWRAAGDAPAMDVVASMRRETLGLLVEALHETRLETQVSSADLMEATDFLGRLAGLRGHEVPTRMDVVDAFVSVVIREHDQTGADVTRFPALQRILQGDRVGVLTDDAPLPPLVVDFREQAERWKLPLRNQREKRLRLDLYRNLRHRRIREFLSRLAFLGVPYGEPLQRMDVRREAEGGRLFDAWEVRWSPVTESQLIELSVFGTTIEEAVAERLRIERDELDASMPIS</sequence>
<comment type="caution">
    <text evidence="1">The sequence shown here is derived from an EMBL/GenBank/DDBJ whole genome shotgun (WGS) entry which is preliminary data.</text>
</comment>
<evidence type="ECO:0000313" key="1">
    <source>
        <dbReference type="EMBL" id="CAK9086664.1"/>
    </source>
</evidence>
<organism evidence="1 2">
    <name type="scientific">Durusdinium trenchii</name>
    <dbReference type="NCBI Taxonomy" id="1381693"/>
    <lineage>
        <taxon>Eukaryota</taxon>
        <taxon>Sar</taxon>
        <taxon>Alveolata</taxon>
        <taxon>Dinophyceae</taxon>
        <taxon>Suessiales</taxon>
        <taxon>Symbiodiniaceae</taxon>
        <taxon>Durusdinium</taxon>
    </lineage>
</organism>
<evidence type="ECO:0000313" key="2">
    <source>
        <dbReference type="Proteomes" id="UP001642464"/>
    </source>
</evidence>
<accession>A0ABP0QF76</accession>
<dbReference type="InterPro" id="IPR043737">
    <property type="entry name" value="DUF5682"/>
</dbReference>
<proteinExistence type="predicted"/>
<keyword evidence="2" id="KW-1185">Reference proteome</keyword>
<protein>
    <submittedName>
        <fullName evidence="1">Uncharacterized protein YehM</fullName>
    </submittedName>
</protein>
<gene>
    <name evidence="1" type="ORF">SCF082_LOCUS40992</name>
</gene>
<dbReference type="EMBL" id="CAXAMM010039468">
    <property type="protein sequence ID" value="CAK9086664.1"/>
    <property type="molecule type" value="Genomic_DNA"/>
</dbReference>
<reference evidence="1 2" key="1">
    <citation type="submission" date="2024-02" db="EMBL/GenBank/DDBJ databases">
        <authorList>
            <person name="Chen Y."/>
            <person name="Shah S."/>
            <person name="Dougan E. K."/>
            <person name="Thang M."/>
            <person name="Chan C."/>
        </authorList>
    </citation>
    <scope>NUCLEOTIDE SEQUENCE [LARGE SCALE GENOMIC DNA]</scope>
</reference>
<dbReference type="Pfam" id="PF18934">
    <property type="entry name" value="DUF5682"/>
    <property type="match status" value="1"/>
</dbReference>